<proteinExistence type="predicted"/>
<protein>
    <submittedName>
        <fullName evidence="1">Uncharacterized protein</fullName>
    </submittedName>
</protein>
<name>A0A9D2SSC9_9FIRM</name>
<sequence>MENYLCLDIPGFHVSYKRWKKYGYIKAEEKENLKEALSLASGGFCMYCYSRVEVDRKQHGQLEHAIEKNNSDKLVECIPNIGLACSDCNSRFKRIGERKRKIAAGALSQFEEKSRCEVKQRKQCTVACRALRELQAAYHKMPGAEIILQPMGATGRCSEEPLALQYNVLKMEFQPNTNQYTYSEEEFSFIQQHILRFHLNDPRYRTKQLADFVKIVIDSGGNCPQYDYNNLIVKLFADKIREKTAEERVAICSRIYSAIFLKI</sequence>
<evidence type="ECO:0000313" key="1">
    <source>
        <dbReference type="EMBL" id="HJC25665.1"/>
    </source>
</evidence>
<dbReference type="Proteomes" id="UP000823891">
    <property type="component" value="Unassembled WGS sequence"/>
</dbReference>
<gene>
    <name evidence="1" type="ORF">H9761_18550</name>
</gene>
<reference evidence="1" key="1">
    <citation type="journal article" date="2021" name="PeerJ">
        <title>Extensive microbial diversity within the chicken gut microbiome revealed by metagenomics and culture.</title>
        <authorList>
            <person name="Gilroy R."/>
            <person name="Ravi A."/>
            <person name="Getino M."/>
            <person name="Pursley I."/>
            <person name="Horton D.L."/>
            <person name="Alikhan N.F."/>
            <person name="Baker D."/>
            <person name="Gharbi K."/>
            <person name="Hall N."/>
            <person name="Watson M."/>
            <person name="Adriaenssens E.M."/>
            <person name="Foster-Nyarko E."/>
            <person name="Jarju S."/>
            <person name="Secka A."/>
            <person name="Antonio M."/>
            <person name="Oren A."/>
            <person name="Chaudhuri R.R."/>
            <person name="La Ragione R."/>
            <person name="Hildebrand F."/>
            <person name="Pallen M.J."/>
        </authorList>
    </citation>
    <scope>NUCLEOTIDE SEQUENCE</scope>
    <source>
        <strain evidence="1">USAMLcec2-132</strain>
    </source>
</reference>
<comment type="caution">
    <text evidence="1">The sequence shown here is derived from an EMBL/GenBank/DDBJ whole genome shotgun (WGS) entry which is preliminary data.</text>
</comment>
<dbReference type="EMBL" id="DWWS01000069">
    <property type="protein sequence ID" value="HJC25665.1"/>
    <property type="molecule type" value="Genomic_DNA"/>
</dbReference>
<dbReference type="AlphaFoldDB" id="A0A9D2SSC9"/>
<organism evidence="1 2">
    <name type="scientific">Candidatus Eisenbergiella merdavium</name>
    <dbReference type="NCBI Taxonomy" id="2838551"/>
    <lineage>
        <taxon>Bacteria</taxon>
        <taxon>Bacillati</taxon>
        <taxon>Bacillota</taxon>
        <taxon>Clostridia</taxon>
        <taxon>Lachnospirales</taxon>
        <taxon>Lachnospiraceae</taxon>
        <taxon>Eisenbergiella</taxon>
    </lineage>
</organism>
<reference evidence="1" key="2">
    <citation type="submission" date="2021-04" db="EMBL/GenBank/DDBJ databases">
        <authorList>
            <person name="Gilroy R."/>
        </authorList>
    </citation>
    <scope>NUCLEOTIDE SEQUENCE</scope>
    <source>
        <strain evidence="1">USAMLcec2-132</strain>
    </source>
</reference>
<accession>A0A9D2SSC9</accession>
<evidence type="ECO:0000313" key="2">
    <source>
        <dbReference type="Proteomes" id="UP000823891"/>
    </source>
</evidence>